<name>B9T970_RICCO</name>
<feature type="region of interest" description="Disordered" evidence="1">
    <location>
        <begin position="1"/>
        <end position="83"/>
    </location>
</feature>
<keyword evidence="3" id="KW-1185">Reference proteome</keyword>
<feature type="compositionally biased region" description="Low complexity" evidence="1">
    <location>
        <begin position="66"/>
        <end position="83"/>
    </location>
</feature>
<evidence type="ECO:0000313" key="3">
    <source>
        <dbReference type="Proteomes" id="UP000008311"/>
    </source>
</evidence>
<dbReference type="Proteomes" id="UP000008311">
    <property type="component" value="Unassembled WGS sequence"/>
</dbReference>
<evidence type="ECO:0000256" key="1">
    <source>
        <dbReference type="SAM" id="MobiDB-lite"/>
    </source>
</evidence>
<accession>B9T970</accession>
<proteinExistence type="predicted"/>
<dbReference type="AlphaFoldDB" id="B9T970"/>
<gene>
    <name evidence="2" type="ORF">RCOM_0429650</name>
</gene>
<protein>
    <submittedName>
        <fullName evidence="2">Uncharacterized protein</fullName>
    </submittedName>
</protein>
<sequence length="83" mass="8858">MASRPCGTRWPSRSPSSTASASTRSRATTSCATSSARSPRRAARSSSSMPATRGCKACLRRRTATSRRCATSWSIGSSRSSRR</sequence>
<feature type="compositionally biased region" description="Low complexity" evidence="1">
    <location>
        <begin position="11"/>
        <end position="37"/>
    </location>
</feature>
<evidence type="ECO:0000313" key="2">
    <source>
        <dbReference type="EMBL" id="EEF27594.1"/>
    </source>
</evidence>
<organism evidence="2 3">
    <name type="scientific">Ricinus communis</name>
    <name type="common">Castor bean</name>
    <dbReference type="NCBI Taxonomy" id="3988"/>
    <lineage>
        <taxon>Eukaryota</taxon>
        <taxon>Viridiplantae</taxon>
        <taxon>Streptophyta</taxon>
        <taxon>Embryophyta</taxon>
        <taxon>Tracheophyta</taxon>
        <taxon>Spermatophyta</taxon>
        <taxon>Magnoliopsida</taxon>
        <taxon>eudicotyledons</taxon>
        <taxon>Gunneridae</taxon>
        <taxon>Pentapetalae</taxon>
        <taxon>rosids</taxon>
        <taxon>fabids</taxon>
        <taxon>Malpighiales</taxon>
        <taxon>Euphorbiaceae</taxon>
        <taxon>Acalyphoideae</taxon>
        <taxon>Acalypheae</taxon>
        <taxon>Ricinus</taxon>
    </lineage>
</organism>
<dbReference type="EMBL" id="EQ975311">
    <property type="protein sequence ID" value="EEF27594.1"/>
    <property type="molecule type" value="Genomic_DNA"/>
</dbReference>
<feature type="compositionally biased region" description="Low complexity" evidence="1">
    <location>
        <begin position="44"/>
        <end position="53"/>
    </location>
</feature>
<dbReference type="InParanoid" id="B9T970"/>
<reference evidence="3" key="1">
    <citation type="journal article" date="2010" name="Nat. Biotechnol.">
        <title>Draft genome sequence of the oilseed species Ricinus communis.</title>
        <authorList>
            <person name="Chan A.P."/>
            <person name="Crabtree J."/>
            <person name="Zhao Q."/>
            <person name="Lorenzi H."/>
            <person name="Orvis J."/>
            <person name="Puiu D."/>
            <person name="Melake-Berhan A."/>
            <person name="Jones K.M."/>
            <person name="Redman J."/>
            <person name="Chen G."/>
            <person name="Cahoon E.B."/>
            <person name="Gedil M."/>
            <person name="Stanke M."/>
            <person name="Haas B.J."/>
            <person name="Wortman J.R."/>
            <person name="Fraser-Liggett C.M."/>
            <person name="Ravel J."/>
            <person name="Rabinowicz P.D."/>
        </authorList>
    </citation>
    <scope>NUCLEOTIDE SEQUENCE [LARGE SCALE GENOMIC DNA]</scope>
    <source>
        <strain evidence="3">cv. Hale</strain>
    </source>
</reference>